<proteinExistence type="predicted"/>
<gene>
    <name evidence="1" type="ORF">FSS13T_09990</name>
</gene>
<protein>
    <submittedName>
        <fullName evidence="1">Uncharacterized protein</fullName>
    </submittedName>
</protein>
<keyword evidence="2" id="KW-1185">Reference proteome</keyword>
<dbReference type="EMBL" id="AVFO01000015">
    <property type="protein sequence ID" value="ESU26829.1"/>
    <property type="molecule type" value="Genomic_DNA"/>
</dbReference>
<dbReference type="Proteomes" id="UP000018234">
    <property type="component" value="Unassembled WGS sequence"/>
</dbReference>
<organism evidence="1 2">
    <name type="scientific">Flavobacterium saliperosum S13</name>
    <dbReference type="NCBI Taxonomy" id="1341155"/>
    <lineage>
        <taxon>Bacteria</taxon>
        <taxon>Pseudomonadati</taxon>
        <taxon>Bacteroidota</taxon>
        <taxon>Flavobacteriia</taxon>
        <taxon>Flavobacteriales</taxon>
        <taxon>Flavobacteriaceae</taxon>
        <taxon>Flavobacterium</taxon>
    </lineage>
</organism>
<accession>A0ABN0QI01</accession>
<evidence type="ECO:0000313" key="2">
    <source>
        <dbReference type="Proteomes" id="UP000018234"/>
    </source>
</evidence>
<name>A0ABN0QI01_9FLAO</name>
<comment type="caution">
    <text evidence="1">The sequence shown here is derived from an EMBL/GenBank/DDBJ whole genome shotgun (WGS) entry which is preliminary data.</text>
</comment>
<reference evidence="1 2" key="1">
    <citation type="submission" date="2013-08" db="EMBL/GenBank/DDBJ databases">
        <title>Flavobacterium saliperosum type strain genome sequencing.</title>
        <authorList>
            <person name="Lee K."/>
            <person name="Yi H."/>
            <person name="Park S."/>
            <person name="Chun J."/>
        </authorList>
    </citation>
    <scope>NUCLEOTIDE SEQUENCE [LARGE SCALE GENOMIC DNA]</scope>
    <source>
        <strain evidence="1 2">S13</strain>
    </source>
</reference>
<evidence type="ECO:0000313" key="1">
    <source>
        <dbReference type="EMBL" id="ESU26829.1"/>
    </source>
</evidence>
<sequence>MALKSTNQSLYQNFKHSLKKEQGNKFFRNKTKTVFPISLAFTLI</sequence>